<feature type="region of interest" description="Disordered" evidence="1">
    <location>
        <begin position="25"/>
        <end position="101"/>
    </location>
</feature>
<accession>A0AAN8HC02</accession>
<feature type="compositionally biased region" description="Polar residues" evidence="1">
    <location>
        <begin position="89"/>
        <end position="101"/>
    </location>
</feature>
<proteinExistence type="predicted"/>
<keyword evidence="3" id="KW-1185">Reference proteome</keyword>
<dbReference type="EMBL" id="JAULUE010002048">
    <property type="protein sequence ID" value="KAK5910444.1"/>
    <property type="molecule type" value="Genomic_DNA"/>
</dbReference>
<evidence type="ECO:0000313" key="3">
    <source>
        <dbReference type="Proteomes" id="UP001335648"/>
    </source>
</evidence>
<comment type="caution">
    <text evidence="2">The sequence shown here is derived from an EMBL/GenBank/DDBJ whole genome shotgun (WGS) entry which is preliminary data.</text>
</comment>
<organism evidence="2 3">
    <name type="scientific">Champsocephalus esox</name>
    <name type="common">pike icefish</name>
    <dbReference type="NCBI Taxonomy" id="159716"/>
    <lineage>
        <taxon>Eukaryota</taxon>
        <taxon>Metazoa</taxon>
        <taxon>Chordata</taxon>
        <taxon>Craniata</taxon>
        <taxon>Vertebrata</taxon>
        <taxon>Euteleostomi</taxon>
        <taxon>Actinopterygii</taxon>
        <taxon>Neopterygii</taxon>
        <taxon>Teleostei</taxon>
        <taxon>Neoteleostei</taxon>
        <taxon>Acanthomorphata</taxon>
        <taxon>Eupercaria</taxon>
        <taxon>Perciformes</taxon>
        <taxon>Notothenioidei</taxon>
        <taxon>Channichthyidae</taxon>
        <taxon>Champsocephalus</taxon>
    </lineage>
</organism>
<evidence type="ECO:0000313" key="2">
    <source>
        <dbReference type="EMBL" id="KAK5910444.1"/>
    </source>
</evidence>
<reference evidence="2 3" key="1">
    <citation type="journal article" date="2023" name="Mol. Biol. Evol.">
        <title>Genomics of Secondarily Temperate Adaptation in the Only Non-Antarctic Icefish.</title>
        <authorList>
            <person name="Rivera-Colon A.G."/>
            <person name="Rayamajhi N."/>
            <person name="Minhas B.F."/>
            <person name="Madrigal G."/>
            <person name="Bilyk K.T."/>
            <person name="Yoon V."/>
            <person name="Hune M."/>
            <person name="Gregory S."/>
            <person name="Cheng C.H.C."/>
            <person name="Catchen J.M."/>
        </authorList>
    </citation>
    <scope>NUCLEOTIDE SEQUENCE [LARGE SCALE GENOMIC DNA]</scope>
    <source>
        <strain evidence="2">JC2023a</strain>
    </source>
</reference>
<protein>
    <submittedName>
        <fullName evidence="2">Uncharacterized protein</fullName>
    </submittedName>
</protein>
<gene>
    <name evidence="2" type="ORF">CesoFtcFv8_004277</name>
</gene>
<dbReference type="AlphaFoldDB" id="A0AAN8HC02"/>
<name>A0AAN8HC02_9TELE</name>
<evidence type="ECO:0000256" key="1">
    <source>
        <dbReference type="SAM" id="MobiDB-lite"/>
    </source>
</evidence>
<dbReference type="Proteomes" id="UP001335648">
    <property type="component" value="Unassembled WGS sequence"/>
</dbReference>
<sequence>MASLPVSRCLRSGEAVQMKKRAWWRAGKPAVSQHRSQDPPRHSSAKGVHLSNVPPPGPAGEYITGWGPRRDRSSDSQTHSLTMPAAQGASDSQQRPAPSLHSSDWLINKTAPAESWGHAPTLWTLLSPANGPAGRGLCLRPTPSHPSTCQARQCEEGWKALTV</sequence>